<keyword evidence="5" id="KW-1185">Reference proteome</keyword>
<dbReference type="EMBL" id="AP027452">
    <property type="protein sequence ID" value="BDY27146.1"/>
    <property type="molecule type" value="Genomic_DNA"/>
</dbReference>
<evidence type="ECO:0008006" key="7">
    <source>
        <dbReference type="Google" id="ProtNLM"/>
    </source>
</evidence>
<dbReference type="AlphaFoldDB" id="A0AAI8XLR5"/>
<dbReference type="PROSITE" id="PS51257">
    <property type="entry name" value="PROKAR_LIPOPROTEIN"/>
    <property type="match status" value="1"/>
</dbReference>
<evidence type="ECO:0000313" key="3">
    <source>
        <dbReference type="EMBL" id="BBX31993.1"/>
    </source>
</evidence>
<proteinExistence type="predicted"/>
<keyword evidence="2" id="KW-0732">Signal</keyword>
<protein>
    <recommendedName>
        <fullName evidence="7">Lipoprotein</fullName>
    </recommendedName>
</protein>
<sequence>MRRIGFAVAAAAAALALGACSSGESEPAPASPAPAEHGSFAHCLSEHGVPSAPGPVAGAPPGVDPQTWQQAMQACSTLAPGPEDSSHS</sequence>
<organism evidence="4 6">
    <name type="scientific">Mycolicibacterium mageritense</name>
    <name type="common">Mycobacterium mageritense</name>
    <dbReference type="NCBI Taxonomy" id="53462"/>
    <lineage>
        <taxon>Bacteria</taxon>
        <taxon>Bacillati</taxon>
        <taxon>Actinomycetota</taxon>
        <taxon>Actinomycetes</taxon>
        <taxon>Mycobacteriales</taxon>
        <taxon>Mycobacteriaceae</taxon>
        <taxon>Mycolicibacterium</taxon>
    </lineage>
</organism>
<accession>A0AAI8XLR5</accession>
<reference evidence="3" key="2">
    <citation type="submission" date="2020-02" db="EMBL/GenBank/DDBJ databases">
        <authorList>
            <person name="Matsumoto Y."/>
            <person name="Motooka D."/>
            <person name="Nakamura S."/>
        </authorList>
    </citation>
    <scope>NUCLEOTIDE SEQUENCE</scope>
    <source>
        <strain evidence="3">JCM 12375</strain>
    </source>
</reference>
<evidence type="ECO:0000256" key="1">
    <source>
        <dbReference type="SAM" id="MobiDB-lite"/>
    </source>
</evidence>
<dbReference type="Proteomes" id="UP000465622">
    <property type="component" value="Chromosome"/>
</dbReference>
<dbReference type="RefSeq" id="WP_036433555.1">
    <property type="nucleotide sequence ID" value="NZ_AP022567.1"/>
</dbReference>
<feature type="compositionally biased region" description="Low complexity" evidence="1">
    <location>
        <begin position="20"/>
        <end position="36"/>
    </location>
</feature>
<feature type="compositionally biased region" description="Low complexity" evidence="1">
    <location>
        <begin position="48"/>
        <end position="65"/>
    </location>
</feature>
<reference evidence="3 5" key="1">
    <citation type="journal article" date="2019" name="Emerg. Microbes Infect.">
        <title>Comprehensive subspecies identification of 175 nontuberculous mycobacteria species based on 7547 genomic profiles.</title>
        <authorList>
            <person name="Matsumoto Y."/>
            <person name="Kinjo T."/>
            <person name="Motooka D."/>
            <person name="Nabeya D."/>
            <person name="Jung N."/>
            <person name="Uechi K."/>
            <person name="Horii T."/>
            <person name="Iida T."/>
            <person name="Fujita J."/>
            <person name="Nakamura S."/>
        </authorList>
    </citation>
    <scope>NUCLEOTIDE SEQUENCE [LARGE SCALE GENOMIC DNA]</scope>
    <source>
        <strain evidence="3 5">JCM 12375</strain>
    </source>
</reference>
<dbReference type="Proteomes" id="UP001241092">
    <property type="component" value="Chromosome"/>
</dbReference>
<evidence type="ECO:0000313" key="6">
    <source>
        <dbReference type="Proteomes" id="UP001241092"/>
    </source>
</evidence>
<name>A0AAI8XLR5_MYCME</name>
<feature type="chain" id="PRO_5042524173" description="Lipoprotein" evidence="2">
    <location>
        <begin position="22"/>
        <end position="88"/>
    </location>
</feature>
<gene>
    <name evidence="4" type="ORF">hbim_01067</name>
    <name evidence="3" type="ORF">MMAGJ_12750</name>
</gene>
<dbReference type="EMBL" id="AP022567">
    <property type="protein sequence ID" value="BBX31993.1"/>
    <property type="molecule type" value="Genomic_DNA"/>
</dbReference>
<evidence type="ECO:0000313" key="4">
    <source>
        <dbReference type="EMBL" id="BDY27146.1"/>
    </source>
</evidence>
<feature type="signal peptide" evidence="2">
    <location>
        <begin position="1"/>
        <end position="21"/>
    </location>
</feature>
<evidence type="ECO:0000256" key="2">
    <source>
        <dbReference type="SAM" id="SignalP"/>
    </source>
</evidence>
<evidence type="ECO:0000313" key="5">
    <source>
        <dbReference type="Proteomes" id="UP000465622"/>
    </source>
</evidence>
<reference evidence="4" key="3">
    <citation type="submission" date="2023-03" db="EMBL/GenBank/DDBJ databases">
        <title>Draft genome sequence of a Mycolicibacterium mageritense strain H4_3_1 isolated from a hybrid biological-inorganic system reactor.</title>
        <authorList>
            <person name="Feng X."/>
            <person name="Kazama D."/>
            <person name="Sato K."/>
            <person name="Kobayashi H."/>
        </authorList>
    </citation>
    <scope>NUCLEOTIDE SEQUENCE</scope>
    <source>
        <strain evidence="4">H4_3_1</strain>
    </source>
</reference>
<feature type="region of interest" description="Disordered" evidence="1">
    <location>
        <begin position="20"/>
        <end position="68"/>
    </location>
</feature>